<dbReference type="GO" id="GO:0080043">
    <property type="term" value="F:quercetin 3-O-glucosyltransferase activity"/>
    <property type="evidence" value="ECO:0007669"/>
    <property type="project" value="TreeGrafter"/>
</dbReference>
<dbReference type="CDD" id="cd03784">
    <property type="entry name" value="GT1_Gtf-like"/>
    <property type="match status" value="1"/>
</dbReference>
<dbReference type="PROSITE" id="PS00375">
    <property type="entry name" value="UDPGT"/>
    <property type="match status" value="1"/>
</dbReference>
<dbReference type="InterPro" id="IPR035595">
    <property type="entry name" value="UDP_glycos_trans_CS"/>
</dbReference>
<dbReference type="OrthoDB" id="5835829at2759"/>
<proteinExistence type="inferred from homology"/>
<evidence type="ECO:0000313" key="7">
    <source>
        <dbReference type="Proteomes" id="UP000595140"/>
    </source>
</evidence>
<evidence type="ECO:0000256" key="4">
    <source>
        <dbReference type="RuleBase" id="RU003718"/>
    </source>
</evidence>
<dbReference type="Gene3D" id="3.40.50.2000">
    <property type="entry name" value="Glycogen Phosphorylase B"/>
    <property type="match status" value="2"/>
</dbReference>
<reference evidence="6 7" key="1">
    <citation type="submission" date="2018-04" db="EMBL/GenBank/DDBJ databases">
        <authorList>
            <person name="Vogel A."/>
        </authorList>
    </citation>
    <scope>NUCLEOTIDE SEQUENCE [LARGE SCALE GENOMIC DNA]</scope>
</reference>
<dbReference type="AlphaFoldDB" id="A0A484LDK3"/>
<keyword evidence="2 4" id="KW-0328">Glycosyltransferase</keyword>
<keyword evidence="7" id="KW-1185">Reference proteome</keyword>
<dbReference type="GO" id="GO:0016138">
    <property type="term" value="P:glycoside biosynthetic process"/>
    <property type="evidence" value="ECO:0007669"/>
    <property type="project" value="UniProtKB-ARBA"/>
</dbReference>
<evidence type="ECO:0000256" key="3">
    <source>
        <dbReference type="ARBA" id="ARBA00022679"/>
    </source>
</evidence>
<evidence type="ECO:0000256" key="5">
    <source>
        <dbReference type="RuleBase" id="RU362057"/>
    </source>
</evidence>
<dbReference type="PANTHER" id="PTHR11926">
    <property type="entry name" value="GLUCOSYL/GLUCURONOSYL TRANSFERASES"/>
    <property type="match status" value="1"/>
</dbReference>
<evidence type="ECO:0000256" key="2">
    <source>
        <dbReference type="ARBA" id="ARBA00022676"/>
    </source>
</evidence>
<dbReference type="EMBL" id="OOIL02001316">
    <property type="protein sequence ID" value="VFQ74149.1"/>
    <property type="molecule type" value="Genomic_DNA"/>
</dbReference>
<dbReference type="InterPro" id="IPR002213">
    <property type="entry name" value="UDP_glucos_trans"/>
</dbReference>
<dbReference type="FunFam" id="3.40.50.2000:FF:000060">
    <property type="entry name" value="Glycosyltransferase"/>
    <property type="match status" value="1"/>
</dbReference>
<dbReference type="SUPFAM" id="SSF53756">
    <property type="entry name" value="UDP-Glycosyltransferase/glycogen phosphorylase"/>
    <property type="match status" value="1"/>
</dbReference>
<dbReference type="Proteomes" id="UP000595140">
    <property type="component" value="Unassembled WGS sequence"/>
</dbReference>
<dbReference type="GO" id="GO:0080044">
    <property type="term" value="F:quercetin 7-O-glucosyltransferase activity"/>
    <property type="evidence" value="ECO:0007669"/>
    <property type="project" value="TreeGrafter"/>
</dbReference>
<dbReference type="Pfam" id="PF00201">
    <property type="entry name" value="UDPGT"/>
    <property type="match status" value="1"/>
</dbReference>
<dbReference type="EC" id="2.4.1.-" evidence="5"/>
<accession>A0A484LDK3</accession>
<organism evidence="6 7">
    <name type="scientific">Cuscuta campestris</name>
    <dbReference type="NCBI Taxonomy" id="132261"/>
    <lineage>
        <taxon>Eukaryota</taxon>
        <taxon>Viridiplantae</taxon>
        <taxon>Streptophyta</taxon>
        <taxon>Embryophyta</taxon>
        <taxon>Tracheophyta</taxon>
        <taxon>Spermatophyta</taxon>
        <taxon>Magnoliopsida</taxon>
        <taxon>eudicotyledons</taxon>
        <taxon>Gunneridae</taxon>
        <taxon>Pentapetalae</taxon>
        <taxon>asterids</taxon>
        <taxon>lamiids</taxon>
        <taxon>Solanales</taxon>
        <taxon>Convolvulaceae</taxon>
        <taxon>Cuscuteae</taxon>
        <taxon>Cuscuta</taxon>
        <taxon>Cuscuta subgen. Grammica</taxon>
        <taxon>Cuscuta sect. Cleistogrammica</taxon>
    </lineage>
</organism>
<name>A0A484LDK3_9ASTE</name>
<comment type="similarity">
    <text evidence="1 4">Belongs to the UDP-glycosyltransferase family.</text>
</comment>
<sequence length="466" mass="50614">MEKSFRYHVAVLAFPYGSHAAPLLNLVEMIAGDFPGVRFSFFSTPRSNASLFKPSAAGRRNIKAYDVWDGAAEGAALLQERDAAMRFVAVMPGNYERAVEEAEAEIGTRFGCFLTDAFLWFGGDMAEKRGGAGAGVPWIVLWTAGCCSLSAHLHTDLIRTLSSSPATNGESTQENRTLECIPGLSTVQIGDLPAEIFAGNLQAPTFPGMVYNMSLHLHRANAVAVNSFQDLEPATTDHLKTKLQSLFNIGPMSLLPPSLPPPPTPNDEHQCIPWLDALRGGPAVYLSFGRVLVLPPDEITAIAEALEAKRVPFLWSLKEPGLSYLPEGFLDRTEGLGKVVPWAPQVQVLSHPSVAAFVTHCGWNSILEAVSSGVPLICRPFYGDQPMNSKLVESEWEIGVSVEGVAFTKNATMEAFDLVLAGDRSKVYRENVAVLKEKAMAAVKPGDGSSTRDFQELLRLLHRYAD</sequence>
<keyword evidence="3 4" id="KW-0808">Transferase</keyword>
<evidence type="ECO:0000256" key="1">
    <source>
        <dbReference type="ARBA" id="ARBA00009995"/>
    </source>
</evidence>
<dbReference type="PANTHER" id="PTHR11926:SF1560">
    <property type="entry name" value="UDP-GLYCOSYLTRANSFERASE 74E1-RELATED"/>
    <property type="match status" value="1"/>
</dbReference>
<evidence type="ECO:0000313" key="6">
    <source>
        <dbReference type="EMBL" id="VFQ74149.1"/>
    </source>
</evidence>
<gene>
    <name evidence="6" type="ORF">CCAM_LOCUS15925</name>
</gene>
<protein>
    <recommendedName>
        <fullName evidence="5">Glycosyltransferase</fullName>
        <ecNumber evidence="5">2.4.1.-</ecNumber>
    </recommendedName>
</protein>